<dbReference type="RefSeq" id="WP_164507774.1">
    <property type="nucleotide sequence ID" value="NZ_JBHSSN010000005.1"/>
</dbReference>
<name>A0ABW1UW47_9LACO</name>
<dbReference type="EMBL" id="JBHSSN010000005">
    <property type="protein sequence ID" value="MFC6323009.1"/>
    <property type="molecule type" value="Genomic_DNA"/>
</dbReference>
<protein>
    <submittedName>
        <fullName evidence="4">TetR family transcriptional regulator</fullName>
    </submittedName>
</protein>
<reference evidence="5" key="1">
    <citation type="journal article" date="2019" name="Int. J. Syst. Evol. Microbiol.">
        <title>The Global Catalogue of Microorganisms (GCM) 10K type strain sequencing project: providing services to taxonomists for standard genome sequencing and annotation.</title>
        <authorList>
            <consortium name="The Broad Institute Genomics Platform"/>
            <consortium name="The Broad Institute Genome Sequencing Center for Infectious Disease"/>
            <person name="Wu L."/>
            <person name="Ma J."/>
        </authorList>
    </citation>
    <scope>NUCLEOTIDE SEQUENCE [LARGE SCALE GENOMIC DNA]</scope>
    <source>
        <strain evidence="5">CCM 8895</strain>
    </source>
</reference>
<accession>A0ABW1UW47</accession>
<dbReference type="InterPro" id="IPR001647">
    <property type="entry name" value="HTH_TetR"/>
</dbReference>
<dbReference type="SUPFAM" id="SSF46689">
    <property type="entry name" value="Homeodomain-like"/>
    <property type="match status" value="1"/>
</dbReference>
<dbReference type="Proteomes" id="UP001596186">
    <property type="component" value="Unassembled WGS sequence"/>
</dbReference>
<evidence type="ECO:0000259" key="3">
    <source>
        <dbReference type="PROSITE" id="PS50977"/>
    </source>
</evidence>
<sequence length="164" mass="19502">MKKTVKYLLEVLEDQLSQKLISKYTMTDLIRSSGVKRGTIYYHFEDLNDVFDVYLETLITDRINVGSVDDQVKELINFISSKRILCLNLYRLVKTQKRRAYFLEVLNRSFQQYDLCNKEQGSYLVGGFLFILIEWFDNDLRESEQVILKKLLNYIEFVSVRDKV</sequence>
<evidence type="ECO:0000256" key="2">
    <source>
        <dbReference type="PROSITE-ProRule" id="PRU00335"/>
    </source>
</evidence>
<evidence type="ECO:0000313" key="4">
    <source>
        <dbReference type="EMBL" id="MFC6323009.1"/>
    </source>
</evidence>
<evidence type="ECO:0000256" key="1">
    <source>
        <dbReference type="ARBA" id="ARBA00023125"/>
    </source>
</evidence>
<feature type="DNA-binding region" description="H-T-H motif" evidence="2">
    <location>
        <begin position="25"/>
        <end position="44"/>
    </location>
</feature>
<keyword evidence="5" id="KW-1185">Reference proteome</keyword>
<proteinExistence type="predicted"/>
<comment type="caution">
    <text evidence="4">The sequence shown here is derived from an EMBL/GenBank/DDBJ whole genome shotgun (WGS) entry which is preliminary data.</text>
</comment>
<evidence type="ECO:0000313" key="5">
    <source>
        <dbReference type="Proteomes" id="UP001596186"/>
    </source>
</evidence>
<dbReference type="PROSITE" id="PS50977">
    <property type="entry name" value="HTH_TETR_2"/>
    <property type="match status" value="1"/>
</dbReference>
<dbReference type="InterPro" id="IPR009057">
    <property type="entry name" value="Homeodomain-like_sf"/>
</dbReference>
<dbReference type="Gene3D" id="1.10.357.10">
    <property type="entry name" value="Tetracycline Repressor, domain 2"/>
    <property type="match status" value="1"/>
</dbReference>
<feature type="domain" description="HTH tetR-type" evidence="3">
    <location>
        <begin position="2"/>
        <end position="62"/>
    </location>
</feature>
<organism evidence="4 5">
    <name type="scientific">Companilactobacillus baiquanensis</name>
    <dbReference type="NCBI Taxonomy" id="2486005"/>
    <lineage>
        <taxon>Bacteria</taxon>
        <taxon>Bacillati</taxon>
        <taxon>Bacillota</taxon>
        <taxon>Bacilli</taxon>
        <taxon>Lactobacillales</taxon>
        <taxon>Lactobacillaceae</taxon>
        <taxon>Companilactobacillus</taxon>
    </lineage>
</organism>
<keyword evidence="1 2" id="KW-0238">DNA-binding</keyword>
<gene>
    <name evidence="4" type="ORF">ACFP1F_04405</name>
</gene>